<evidence type="ECO:0008006" key="12">
    <source>
        <dbReference type="Google" id="ProtNLM"/>
    </source>
</evidence>
<name>A0A7R9A1P3_9CRUS</name>
<evidence type="ECO:0000313" key="11">
    <source>
        <dbReference type="Proteomes" id="UP000677054"/>
    </source>
</evidence>
<dbReference type="EMBL" id="LR899838">
    <property type="protein sequence ID" value="CAD7242827.1"/>
    <property type="molecule type" value="Genomic_DNA"/>
</dbReference>
<evidence type="ECO:0000256" key="7">
    <source>
        <dbReference type="ARBA" id="ARBA00023034"/>
    </source>
</evidence>
<dbReference type="OrthoDB" id="10019582at2759"/>
<keyword evidence="7" id="KW-0333">Golgi apparatus</keyword>
<reference evidence="10" key="1">
    <citation type="submission" date="2020-11" db="EMBL/GenBank/DDBJ databases">
        <authorList>
            <person name="Tran Van P."/>
        </authorList>
    </citation>
    <scope>NUCLEOTIDE SEQUENCE</scope>
</reference>
<evidence type="ECO:0000256" key="2">
    <source>
        <dbReference type="ARBA" id="ARBA00010569"/>
    </source>
</evidence>
<keyword evidence="6" id="KW-1133">Transmembrane helix</keyword>
<dbReference type="InterPro" id="IPR007734">
    <property type="entry name" value="Heparan_SO4_2-O-STrfase"/>
</dbReference>
<dbReference type="Pfam" id="PF03567">
    <property type="entry name" value="Sulfotransfer_2"/>
    <property type="match status" value="1"/>
</dbReference>
<comment type="subcellular location">
    <subcellularLocation>
        <location evidence="1">Golgi apparatus membrane</location>
        <topology evidence="1">Single-pass type II membrane protein</topology>
    </subcellularLocation>
</comment>
<keyword evidence="11" id="KW-1185">Reference proteome</keyword>
<keyword evidence="4" id="KW-0812">Transmembrane</keyword>
<protein>
    <recommendedName>
        <fullName evidence="12">Heparan sulfate 2-O-sulfotransferase pipe</fullName>
    </recommendedName>
</protein>
<keyword evidence="3" id="KW-0808">Transferase</keyword>
<evidence type="ECO:0000313" key="10">
    <source>
        <dbReference type="EMBL" id="CAD7242827.1"/>
    </source>
</evidence>
<keyword evidence="9" id="KW-0325">Glycoprotein</keyword>
<gene>
    <name evidence="10" type="ORF">DSTB1V02_LOCUS2771</name>
</gene>
<organism evidence="10">
    <name type="scientific">Darwinula stevensoni</name>
    <dbReference type="NCBI Taxonomy" id="69355"/>
    <lineage>
        <taxon>Eukaryota</taxon>
        <taxon>Metazoa</taxon>
        <taxon>Ecdysozoa</taxon>
        <taxon>Arthropoda</taxon>
        <taxon>Crustacea</taxon>
        <taxon>Oligostraca</taxon>
        <taxon>Ostracoda</taxon>
        <taxon>Podocopa</taxon>
        <taxon>Podocopida</taxon>
        <taxon>Darwinulocopina</taxon>
        <taxon>Darwinuloidea</taxon>
        <taxon>Darwinulidae</taxon>
        <taxon>Darwinula</taxon>
    </lineage>
</organism>
<evidence type="ECO:0000256" key="5">
    <source>
        <dbReference type="ARBA" id="ARBA00022968"/>
    </source>
</evidence>
<dbReference type="Gene3D" id="3.40.50.300">
    <property type="entry name" value="P-loop containing nucleotide triphosphate hydrolases"/>
    <property type="match status" value="1"/>
</dbReference>
<evidence type="ECO:0000256" key="3">
    <source>
        <dbReference type="ARBA" id="ARBA00022679"/>
    </source>
</evidence>
<dbReference type="InterPro" id="IPR027417">
    <property type="entry name" value="P-loop_NTPase"/>
</dbReference>
<evidence type="ECO:0000256" key="6">
    <source>
        <dbReference type="ARBA" id="ARBA00022989"/>
    </source>
</evidence>
<dbReference type="PANTHER" id="PTHR12129:SF20">
    <property type="entry name" value="HEPARAN SULFATE 2-O-SULFOTRANSFERASE PIPE"/>
    <property type="match status" value="1"/>
</dbReference>
<evidence type="ECO:0000256" key="9">
    <source>
        <dbReference type="ARBA" id="ARBA00023180"/>
    </source>
</evidence>
<dbReference type="InterPro" id="IPR005331">
    <property type="entry name" value="Sulfotransferase"/>
</dbReference>
<dbReference type="AlphaFoldDB" id="A0A7R9A1P3"/>
<proteinExistence type="inferred from homology"/>
<keyword evidence="8" id="KW-0472">Membrane</keyword>
<evidence type="ECO:0000256" key="4">
    <source>
        <dbReference type="ARBA" id="ARBA00022692"/>
    </source>
</evidence>
<dbReference type="Proteomes" id="UP000677054">
    <property type="component" value="Unassembled WGS sequence"/>
</dbReference>
<accession>A0A7R9A1P3</accession>
<comment type="similarity">
    <text evidence="2">Belongs to the sulfotransferase 3 family.</text>
</comment>
<evidence type="ECO:0000256" key="8">
    <source>
        <dbReference type="ARBA" id="ARBA00023136"/>
    </source>
</evidence>
<dbReference type="PANTHER" id="PTHR12129">
    <property type="entry name" value="HEPARAN SULFATE 2-O-SULFOTRANSFERASE"/>
    <property type="match status" value="1"/>
</dbReference>
<dbReference type="GO" id="GO:0008146">
    <property type="term" value="F:sulfotransferase activity"/>
    <property type="evidence" value="ECO:0007669"/>
    <property type="project" value="InterPro"/>
</dbReference>
<keyword evidence="5" id="KW-0735">Signal-anchor</keyword>
<evidence type="ECO:0000256" key="1">
    <source>
        <dbReference type="ARBA" id="ARBA00004323"/>
    </source>
</evidence>
<dbReference type="GO" id="GO:0000139">
    <property type="term" value="C:Golgi membrane"/>
    <property type="evidence" value="ECO:0007669"/>
    <property type="project" value="UniProtKB-SubCell"/>
</dbReference>
<sequence>MGLSAALGKASRKKATSPVISAKELNNTANADKELLFFNRVPKVGSQTTMHLLNILSRKNHFFFHKDKPNRVEAIKLSDREEDYETCVQSHDKECQYLDGEVRDDYGQLTEFFCGQNDECTGFNEDFPLQQAKQNVEKNYAVVGILEDMNKTLTVLEHYIPRFFKGVKDIYYEEIAQFTKLNRNIYKPSVEKKVKDIVRLNFTRELEFYEFCRQRLHLQYQALNLV</sequence>
<dbReference type="EMBL" id="CAJPEV010000321">
    <property type="protein sequence ID" value="CAG0883964.1"/>
    <property type="molecule type" value="Genomic_DNA"/>
</dbReference>